<evidence type="ECO:0000313" key="3">
    <source>
        <dbReference type="EMBL" id="GJT06389.1"/>
    </source>
</evidence>
<dbReference type="EMBL" id="BQNB010012664">
    <property type="protein sequence ID" value="GJT06389.1"/>
    <property type="molecule type" value="Genomic_DNA"/>
</dbReference>
<comment type="caution">
    <text evidence="3">The sequence shown here is derived from an EMBL/GenBank/DDBJ whole genome shotgun (WGS) entry which is preliminary data.</text>
</comment>
<keyword evidence="2" id="KW-0812">Transmembrane</keyword>
<name>A0ABQ5AZ43_9ASTR</name>
<sequence length="234" mass="26111">MTRRFGKYKLIGLHVTFSGDAAVSSDRKSFSVADKHSIIKALKQFEELHDPDERELREIAGTTAKVLHSHMHREAGSRSKYHVMARLICTGILSYYVALTWWKTHVNIVCFPIGNARLRYPLEKELALLCGRMFPKESNKIKKCVGGLPDMIHGSAVRKQDNNQQQQQQPQNKRQNTSRAYAIGTGEKKLYRGSKPLCPKSPANANTANNQRGTGTGVSICGVHPGLERMVPSA</sequence>
<keyword evidence="4" id="KW-1185">Reference proteome</keyword>
<feature type="compositionally biased region" description="Low complexity" evidence="1">
    <location>
        <begin position="162"/>
        <end position="175"/>
    </location>
</feature>
<reference evidence="3" key="1">
    <citation type="journal article" date="2022" name="Int. J. Mol. Sci.">
        <title>Draft Genome of Tanacetum Coccineum: Genomic Comparison of Closely Related Tanacetum-Family Plants.</title>
        <authorList>
            <person name="Yamashiro T."/>
            <person name="Shiraishi A."/>
            <person name="Nakayama K."/>
            <person name="Satake H."/>
        </authorList>
    </citation>
    <scope>NUCLEOTIDE SEQUENCE</scope>
</reference>
<evidence type="ECO:0000313" key="4">
    <source>
        <dbReference type="Proteomes" id="UP001151760"/>
    </source>
</evidence>
<feature type="transmembrane region" description="Helical" evidence="2">
    <location>
        <begin position="83"/>
        <end position="102"/>
    </location>
</feature>
<organism evidence="3 4">
    <name type="scientific">Tanacetum coccineum</name>
    <dbReference type="NCBI Taxonomy" id="301880"/>
    <lineage>
        <taxon>Eukaryota</taxon>
        <taxon>Viridiplantae</taxon>
        <taxon>Streptophyta</taxon>
        <taxon>Embryophyta</taxon>
        <taxon>Tracheophyta</taxon>
        <taxon>Spermatophyta</taxon>
        <taxon>Magnoliopsida</taxon>
        <taxon>eudicotyledons</taxon>
        <taxon>Gunneridae</taxon>
        <taxon>Pentapetalae</taxon>
        <taxon>asterids</taxon>
        <taxon>campanulids</taxon>
        <taxon>Asterales</taxon>
        <taxon>Asteraceae</taxon>
        <taxon>Asteroideae</taxon>
        <taxon>Anthemideae</taxon>
        <taxon>Anthemidinae</taxon>
        <taxon>Tanacetum</taxon>
    </lineage>
</organism>
<feature type="region of interest" description="Disordered" evidence="1">
    <location>
        <begin position="157"/>
        <end position="179"/>
    </location>
</feature>
<protein>
    <submittedName>
        <fullName evidence="3">Uncharacterized protein</fullName>
    </submittedName>
</protein>
<evidence type="ECO:0000256" key="1">
    <source>
        <dbReference type="SAM" id="MobiDB-lite"/>
    </source>
</evidence>
<feature type="region of interest" description="Disordered" evidence="1">
    <location>
        <begin position="191"/>
        <end position="217"/>
    </location>
</feature>
<keyword evidence="2" id="KW-0472">Membrane</keyword>
<gene>
    <name evidence="3" type="ORF">Tco_0840851</name>
</gene>
<keyword evidence="2" id="KW-1133">Transmembrane helix</keyword>
<proteinExistence type="predicted"/>
<reference evidence="3" key="2">
    <citation type="submission" date="2022-01" db="EMBL/GenBank/DDBJ databases">
        <authorList>
            <person name="Yamashiro T."/>
            <person name="Shiraishi A."/>
            <person name="Satake H."/>
            <person name="Nakayama K."/>
        </authorList>
    </citation>
    <scope>NUCLEOTIDE SEQUENCE</scope>
</reference>
<dbReference type="Proteomes" id="UP001151760">
    <property type="component" value="Unassembled WGS sequence"/>
</dbReference>
<evidence type="ECO:0000256" key="2">
    <source>
        <dbReference type="SAM" id="Phobius"/>
    </source>
</evidence>
<accession>A0ABQ5AZ43</accession>
<feature type="compositionally biased region" description="Polar residues" evidence="1">
    <location>
        <begin position="203"/>
        <end position="213"/>
    </location>
</feature>